<gene>
    <name evidence="1" type="ORF">P9271_12280</name>
</gene>
<sequence length="57" mass="6390">MNNTKINLIMSLFLAVIGVIIIQYHGIGYIFLILSYMLFSFIPAHLLGKFLKSADGD</sequence>
<evidence type="ECO:0000313" key="1">
    <source>
        <dbReference type="EMBL" id="MED4402093.1"/>
    </source>
</evidence>
<accession>A0ABU6NZI6</accession>
<dbReference type="EMBL" id="JARTFS010000009">
    <property type="protein sequence ID" value="MED4402093.1"/>
    <property type="molecule type" value="Genomic_DNA"/>
</dbReference>
<evidence type="ECO:0000313" key="2">
    <source>
        <dbReference type="Proteomes" id="UP001342826"/>
    </source>
</evidence>
<dbReference type="RefSeq" id="WP_156483703.1">
    <property type="nucleotide sequence ID" value="NZ_JARTFS010000009.1"/>
</dbReference>
<comment type="caution">
    <text evidence="1">The sequence shown here is derived from an EMBL/GenBank/DDBJ whole genome shotgun (WGS) entry which is preliminary data.</text>
</comment>
<name>A0ABU6NZI6_9BACI</name>
<dbReference type="GeneID" id="301143477"/>
<reference evidence="1 2" key="1">
    <citation type="submission" date="2023-03" db="EMBL/GenBank/DDBJ databases">
        <title>Bacillus Genome Sequencing.</title>
        <authorList>
            <person name="Dunlap C."/>
        </authorList>
    </citation>
    <scope>NUCLEOTIDE SEQUENCE [LARGE SCALE GENOMIC DNA]</scope>
    <source>
        <strain evidence="1 2">NRS-1717</strain>
    </source>
</reference>
<organism evidence="1 2">
    <name type="scientific">Metabacillus fastidiosus</name>
    <dbReference type="NCBI Taxonomy" id="1458"/>
    <lineage>
        <taxon>Bacteria</taxon>
        <taxon>Bacillati</taxon>
        <taxon>Bacillota</taxon>
        <taxon>Bacilli</taxon>
        <taxon>Bacillales</taxon>
        <taxon>Bacillaceae</taxon>
        <taxon>Metabacillus</taxon>
    </lineage>
</organism>
<protein>
    <submittedName>
        <fullName evidence="1">Uncharacterized protein</fullName>
    </submittedName>
</protein>
<proteinExistence type="predicted"/>
<keyword evidence="2" id="KW-1185">Reference proteome</keyword>
<dbReference type="Proteomes" id="UP001342826">
    <property type="component" value="Unassembled WGS sequence"/>
</dbReference>